<dbReference type="EMBL" id="CP035042">
    <property type="protein sequence ID" value="QHC49688.1"/>
    <property type="molecule type" value="Genomic_DNA"/>
</dbReference>
<accession>A0A6I6SGA7</accession>
<keyword evidence="1" id="KW-1133">Transmembrane helix</keyword>
<evidence type="ECO:0000313" key="3">
    <source>
        <dbReference type="Proteomes" id="UP000464013"/>
    </source>
</evidence>
<dbReference type="Proteomes" id="UP000464013">
    <property type="component" value="Chromosome"/>
</dbReference>
<evidence type="ECO:0000313" key="2">
    <source>
        <dbReference type="EMBL" id="QHC49688.1"/>
    </source>
</evidence>
<dbReference type="KEGG" id="htx:EKK97_08805"/>
<keyword evidence="3" id="KW-1185">Reference proteome</keyword>
<proteinExistence type="predicted"/>
<sequence length="67" mass="7134">MQLGLPGALQGRLDIDATQAGHLMGILLSLGALSALAAQLGITRRHRLSGYTLLVLGHWGWWPATDC</sequence>
<organism evidence="2 3">
    <name type="scientific">Billgrantia tianxiuensis</name>
    <dbReference type="NCBI Taxonomy" id="2497861"/>
    <lineage>
        <taxon>Bacteria</taxon>
        <taxon>Pseudomonadati</taxon>
        <taxon>Pseudomonadota</taxon>
        <taxon>Gammaproteobacteria</taxon>
        <taxon>Oceanospirillales</taxon>
        <taxon>Halomonadaceae</taxon>
        <taxon>Billgrantia</taxon>
    </lineage>
</organism>
<dbReference type="AlphaFoldDB" id="A0A6I6SGA7"/>
<dbReference type="RefSeq" id="WP_159551195.1">
    <property type="nucleotide sequence ID" value="NZ_CP035042.1"/>
</dbReference>
<evidence type="ECO:0000256" key="1">
    <source>
        <dbReference type="SAM" id="Phobius"/>
    </source>
</evidence>
<keyword evidence="1" id="KW-0472">Membrane</keyword>
<name>A0A6I6SGA7_9GAMM</name>
<feature type="transmembrane region" description="Helical" evidence="1">
    <location>
        <begin position="20"/>
        <end position="42"/>
    </location>
</feature>
<protein>
    <submittedName>
        <fullName evidence="2">Uncharacterized protein</fullName>
    </submittedName>
</protein>
<keyword evidence="1" id="KW-0812">Transmembrane</keyword>
<reference evidence="2 3" key="1">
    <citation type="submission" date="2019-01" db="EMBL/GenBank/DDBJ databases">
        <title>Complete genome of a denitifying bacterium Halomons sp. BC-M4-5.</title>
        <authorList>
            <person name="Wang L."/>
            <person name="Shao Z."/>
        </authorList>
    </citation>
    <scope>NUCLEOTIDE SEQUENCE [LARGE SCALE GENOMIC DNA]</scope>
    <source>
        <strain evidence="2 3">BC-M4-5</strain>
    </source>
</reference>
<gene>
    <name evidence="2" type="ORF">EKK97_08805</name>
</gene>